<evidence type="ECO:0000256" key="2">
    <source>
        <dbReference type="SAM" id="Phobius"/>
    </source>
</evidence>
<keyword evidence="2" id="KW-0812">Transmembrane</keyword>
<keyword evidence="5" id="KW-1185">Reference proteome</keyword>
<dbReference type="Proteomes" id="UP000289437">
    <property type="component" value="Unassembled WGS sequence"/>
</dbReference>
<organism evidence="4 5">
    <name type="scientific">Granulicella sibirica</name>
    <dbReference type="NCBI Taxonomy" id="2479048"/>
    <lineage>
        <taxon>Bacteria</taxon>
        <taxon>Pseudomonadati</taxon>
        <taxon>Acidobacteriota</taxon>
        <taxon>Terriglobia</taxon>
        <taxon>Terriglobales</taxon>
        <taxon>Acidobacteriaceae</taxon>
        <taxon>Granulicella</taxon>
    </lineage>
</organism>
<gene>
    <name evidence="4" type="ORF">GRAN_1324</name>
</gene>
<evidence type="ECO:0000259" key="3">
    <source>
        <dbReference type="Pfam" id="PF13400"/>
    </source>
</evidence>
<dbReference type="AlphaFoldDB" id="A0A4V1L648"/>
<reference evidence="5" key="2">
    <citation type="submission" date="2019-02" db="EMBL/GenBank/DDBJ databases">
        <title>Granulicella sibirica sp. nov., a psychrotolerant acidobacterium isolated from an organic soil layer in forested tundra, West Siberia.</title>
        <authorList>
            <person name="Oshkin I.Y."/>
            <person name="Kulichevskaya I.S."/>
            <person name="Rijpstra W.I.C."/>
            <person name="Sinninghe Damste J.S."/>
            <person name="Rakitin A.L."/>
            <person name="Ravin N.V."/>
            <person name="Dedysh S.N."/>
        </authorList>
    </citation>
    <scope>NUCLEOTIDE SEQUENCE [LARGE SCALE GENOMIC DNA]</scope>
    <source>
        <strain evidence="5">AF10</strain>
    </source>
</reference>
<evidence type="ECO:0000313" key="4">
    <source>
        <dbReference type="EMBL" id="RXH58014.1"/>
    </source>
</evidence>
<comment type="caution">
    <text evidence="4">The sequence shown here is derived from an EMBL/GenBank/DDBJ whole genome shotgun (WGS) entry which is preliminary data.</text>
</comment>
<keyword evidence="2" id="KW-0472">Membrane</keyword>
<dbReference type="InterPro" id="IPR028087">
    <property type="entry name" value="Tad_N"/>
</dbReference>
<name>A0A4V1L648_9BACT</name>
<accession>A0A4V1L648</accession>
<dbReference type="EMBL" id="RDSM01000001">
    <property type="protein sequence ID" value="RXH58014.1"/>
    <property type="molecule type" value="Genomic_DNA"/>
</dbReference>
<feature type="domain" description="Putative Flp pilus-assembly TadG-like N-terminal" evidence="3">
    <location>
        <begin position="46"/>
        <end position="91"/>
    </location>
</feature>
<evidence type="ECO:0000313" key="5">
    <source>
        <dbReference type="Proteomes" id="UP000289437"/>
    </source>
</evidence>
<keyword evidence="2" id="KW-1133">Transmembrane helix</keyword>
<feature type="transmembrane region" description="Helical" evidence="2">
    <location>
        <begin position="48"/>
        <end position="67"/>
    </location>
</feature>
<proteinExistence type="predicted"/>
<dbReference type="Pfam" id="PF13400">
    <property type="entry name" value="Tad"/>
    <property type="match status" value="1"/>
</dbReference>
<sequence length="459" mass="47058">MRDDGSDGSPGMLSPKRRSPVSRSERGLSRLYRRVFRSSLRTDESGQTLVLAAVCMVVIVAFLGLSIDSGVLRYRKRQLQNAADASALAGALELSACGAAANCAAMRTAAQAALTENGLTASSLLVNCATGNTLQLQLTLNNPPCALAGDPNLGNSTYVEAVVSAPVSTVFAKVIGIDTVNIAARAEATVPPSPCVYLLSQSTSQPSLTLINQTIQAKCAFYLGLSYNFNGGSSSTGSPYFVAGGPSGSTGTISPSPSFNSPRTTDPLASLPVPTYSGCTQTNYKVTAAANLQPGTYCGGLTINTSSTVTLAPGTYVILGALTINGPNLSGSGITFYVSQGNGFSYGASSIQNINATLSAPTSGSLKGILYFSDRTLPAGNAGLTLANWNPGTRLDGIFYLAGQEITGSNVTLQGNNYFGLVADYCELNNSGFSPSTNYASLVGGSPFPSAKAGSVVVQ</sequence>
<reference evidence="4 5" key="1">
    <citation type="submission" date="2018-11" db="EMBL/GenBank/DDBJ databases">
        <authorList>
            <person name="Mardanov A.V."/>
            <person name="Ravin N.V."/>
            <person name="Dedysh S.N."/>
        </authorList>
    </citation>
    <scope>NUCLEOTIDE SEQUENCE [LARGE SCALE GENOMIC DNA]</scope>
    <source>
        <strain evidence="4 5">AF10</strain>
    </source>
</reference>
<feature type="region of interest" description="Disordered" evidence="1">
    <location>
        <begin position="1"/>
        <end position="25"/>
    </location>
</feature>
<protein>
    <recommendedName>
        <fullName evidence="3">Putative Flp pilus-assembly TadG-like N-terminal domain-containing protein</fullName>
    </recommendedName>
</protein>
<evidence type="ECO:0000256" key="1">
    <source>
        <dbReference type="SAM" id="MobiDB-lite"/>
    </source>
</evidence>